<dbReference type="CDD" id="cd16936">
    <property type="entry name" value="HATPase_RsbW-like"/>
    <property type="match status" value="1"/>
</dbReference>
<feature type="domain" description="Histidine kinase/HSP90-like ATPase" evidence="2">
    <location>
        <begin position="22"/>
        <end position="130"/>
    </location>
</feature>
<evidence type="ECO:0000259" key="2">
    <source>
        <dbReference type="Pfam" id="PF13581"/>
    </source>
</evidence>
<keyword evidence="1" id="KW-0808">Transferase</keyword>
<accession>A0ABX1H419</accession>
<name>A0ABX1H419_9ACTN</name>
<dbReference type="Pfam" id="PF13581">
    <property type="entry name" value="HATPase_c_2"/>
    <property type="match status" value="1"/>
</dbReference>
<dbReference type="PANTHER" id="PTHR35526:SF3">
    <property type="entry name" value="ANTI-SIGMA-F FACTOR RSBW"/>
    <property type="match status" value="1"/>
</dbReference>
<evidence type="ECO:0000313" key="4">
    <source>
        <dbReference type="Proteomes" id="UP000772196"/>
    </source>
</evidence>
<dbReference type="InterPro" id="IPR003594">
    <property type="entry name" value="HATPase_dom"/>
</dbReference>
<proteinExistence type="predicted"/>
<sequence>MSIATRSIGHPGYSETLARVSESAMVARSLVRVATAAWDLKNLSESCAVVVTELVANAVQHAQGNDIRVVVERVKPRTVCVSVSDSSPVSPVLRSPSESVEGGRGLILVSALAKDWGTKQLPGGKEVWATVQ</sequence>
<reference evidence="3 4" key="1">
    <citation type="submission" date="2020-04" db="EMBL/GenBank/DDBJ databases">
        <title>Phylogenetic Diversity and Antibacterial Activity against Ralstonia solanacearum of Endophytic Actinomycete Isolated from Moss.</title>
        <authorList>
            <person name="Zhuang X."/>
        </authorList>
    </citation>
    <scope>NUCLEOTIDE SEQUENCE [LARGE SCALE GENOMIC DNA]</scope>
    <source>
        <strain evidence="3 4">LD120</strain>
    </source>
</reference>
<keyword evidence="3" id="KW-0067">ATP-binding</keyword>
<dbReference type="RefSeq" id="WP_040250511.1">
    <property type="nucleotide sequence ID" value="NZ_JAAWWP010000005.1"/>
</dbReference>
<comment type="caution">
    <text evidence="3">The sequence shown here is derived from an EMBL/GenBank/DDBJ whole genome shotgun (WGS) entry which is preliminary data.</text>
</comment>
<keyword evidence="3" id="KW-0547">Nucleotide-binding</keyword>
<dbReference type="PANTHER" id="PTHR35526">
    <property type="entry name" value="ANTI-SIGMA-F FACTOR RSBW-RELATED"/>
    <property type="match status" value="1"/>
</dbReference>
<organism evidence="3 4">
    <name type="scientific">Streptomyces physcomitrii</name>
    <dbReference type="NCBI Taxonomy" id="2724184"/>
    <lineage>
        <taxon>Bacteria</taxon>
        <taxon>Bacillati</taxon>
        <taxon>Actinomycetota</taxon>
        <taxon>Actinomycetes</taxon>
        <taxon>Kitasatosporales</taxon>
        <taxon>Streptomycetaceae</taxon>
        <taxon>Streptomyces</taxon>
    </lineage>
</organism>
<evidence type="ECO:0000313" key="3">
    <source>
        <dbReference type="EMBL" id="NKI41776.1"/>
    </source>
</evidence>
<dbReference type="GO" id="GO:0005524">
    <property type="term" value="F:ATP binding"/>
    <property type="evidence" value="ECO:0007669"/>
    <property type="project" value="UniProtKB-KW"/>
</dbReference>
<keyword evidence="1" id="KW-0723">Serine/threonine-protein kinase</keyword>
<dbReference type="SUPFAM" id="SSF55874">
    <property type="entry name" value="ATPase domain of HSP90 chaperone/DNA topoisomerase II/histidine kinase"/>
    <property type="match status" value="1"/>
</dbReference>
<dbReference type="EMBL" id="JAAWWP010000005">
    <property type="protein sequence ID" value="NKI41776.1"/>
    <property type="molecule type" value="Genomic_DNA"/>
</dbReference>
<dbReference type="Gene3D" id="3.30.565.10">
    <property type="entry name" value="Histidine kinase-like ATPase, C-terminal domain"/>
    <property type="match status" value="1"/>
</dbReference>
<dbReference type="Proteomes" id="UP000772196">
    <property type="component" value="Unassembled WGS sequence"/>
</dbReference>
<dbReference type="InterPro" id="IPR050267">
    <property type="entry name" value="Anti-sigma-factor_SerPK"/>
</dbReference>
<dbReference type="InterPro" id="IPR036890">
    <property type="entry name" value="HATPase_C_sf"/>
</dbReference>
<protein>
    <submittedName>
        <fullName evidence="3">ATP-binding protein</fullName>
    </submittedName>
</protein>
<keyword evidence="4" id="KW-1185">Reference proteome</keyword>
<gene>
    <name evidence="3" type="ORF">HFV08_11100</name>
</gene>
<keyword evidence="1" id="KW-0418">Kinase</keyword>
<evidence type="ECO:0000256" key="1">
    <source>
        <dbReference type="ARBA" id="ARBA00022527"/>
    </source>
</evidence>